<proteinExistence type="predicted"/>
<evidence type="ECO:0000256" key="1">
    <source>
        <dbReference type="SAM" id="MobiDB-lite"/>
    </source>
</evidence>
<gene>
    <name evidence="2" type="ORF">niasHS_015499</name>
</gene>
<evidence type="ECO:0000313" key="2">
    <source>
        <dbReference type="EMBL" id="KAL3073757.1"/>
    </source>
</evidence>
<name>A0ABD2I739_HETSC</name>
<accession>A0ABD2I739</accession>
<comment type="caution">
    <text evidence="2">The sequence shown here is derived from an EMBL/GenBank/DDBJ whole genome shotgun (WGS) entry which is preliminary data.</text>
</comment>
<protein>
    <submittedName>
        <fullName evidence="2">Uncharacterized protein</fullName>
    </submittedName>
</protein>
<feature type="region of interest" description="Disordered" evidence="1">
    <location>
        <begin position="25"/>
        <end position="48"/>
    </location>
</feature>
<dbReference type="AlphaFoldDB" id="A0ABD2I739"/>
<organism evidence="2 3">
    <name type="scientific">Heterodera schachtii</name>
    <name type="common">Sugarbeet cyst nematode worm</name>
    <name type="synonym">Tylenchus schachtii</name>
    <dbReference type="NCBI Taxonomy" id="97005"/>
    <lineage>
        <taxon>Eukaryota</taxon>
        <taxon>Metazoa</taxon>
        <taxon>Ecdysozoa</taxon>
        <taxon>Nematoda</taxon>
        <taxon>Chromadorea</taxon>
        <taxon>Rhabditida</taxon>
        <taxon>Tylenchina</taxon>
        <taxon>Tylenchomorpha</taxon>
        <taxon>Tylenchoidea</taxon>
        <taxon>Heteroderidae</taxon>
        <taxon>Heteroderinae</taxon>
        <taxon>Heterodera</taxon>
    </lineage>
</organism>
<sequence length="120" mass="13581">MKWVKKRAFKQQQLQTVAMLLKNGHTKKGPALNDPRGHPPVGQFIRPSVCSGGRRTAKLYKHGHRPNRTRRWVVTKAFQSTDRTTNKRMNGDGSGEKHVFGLLIRAEKIASAFCLCVRSD</sequence>
<dbReference type="Proteomes" id="UP001620645">
    <property type="component" value="Unassembled WGS sequence"/>
</dbReference>
<dbReference type="EMBL" id="JBICCN010000361">
    <property type="protein sequence ID" value="KAL3073757.1"/>
    <property type="molecule type" value="Genomic_DNA"/>
</dbReference>
<keyword evidence="3" id="KW-1185">Reference proteome</keyword>
<evidence type="ECO:0000313" key="3">
    <source>
        <dbReference type="Proteomes" id="UP001620645"/>
    </source>
</evidence>
<reference evidence="2 3" key="1">
    <citation type="submission" date="2024-10" db="EMBL/GenBank/DDBJ databases">
        <authorList>
            <person name="Kim D."/>
        </authorList>
    </citation>
    <scope>NUCLEOTIDE SEQUENCE [LARGE SCALE GENOMIC DNA]</scope>
    <source>
        <strain evidence="2">Taebaek</strain>
    </source>
</reference>